<dbReference type="AlphaFoldDB" id="A0A0K2UGN0"/>
<feature type="non-terminal residue" evidence="1">
    <location>
        <position position="44"/>
    </location>
</feature>
<accession>A0A0K2UGN0</accession>
<proteinExistence type="predicted"/>
<protein>
    <submittedName>
        <fullName evidence="1">Uncharacterized protein</fullName>
    </submittedName>
</protein>
<name>A0A0K2UGN0_LEPSM</name>
<organism evidence="1">
    <name type="scientific">Lepeophtheirus salmonis</name>
    <name type="common">Salmon louse</name>
    <name type="synonym">Caligus salmonis</name>
    <dbReference type="NCBI Taxonomy" id="72036"/>
    <lineage>
        <taxon>Eukaryota</taxon>
        <taxon>Metazoa</taxon>
        <taxon>Ecdysozoa</taxon>
        <taxon>Arthropoda</taxon>
        <taxon>Crustacea</taxon>
        <taxon>Multicrustacea</taxon>
        <taxon>Hexanauplia</taxon>
        <taxon>Copepoda</taxon>
        <taxon>Siphonostomatoida</taxon>
        <taxon>Caligidae</taxon>
        <taxon>Lepeophtheirus</taxon>
    </lineage>
</organism>
<evidence type="ECO:0000313" key="1">
    <source>
        <dbReference type="EMBL" id="CDW37374.1"/>
    </source>
</evidence>
<dbReference type="EMBL" id="HACA01020013">
    <property type="protein sequence ID" value="CDW37374.1"/>
    <property type="molecule type" value="Transcribed_RNA"/>
</dbReference>
<reference evidence="1" key="1">
    <citation type="submission" date="2014-05" db="EMBL/GenBank/DDBJ databases">
        <authorList>
            <person name="Chronopoulou M."/>
        </authorList>
    </citation>
    <scope>NUCLEOTIDE SEQUENCE</scope>
    <source>
        <tissue evidence="1">Whole organism</tissue>
    </source>
</reference>
<sequence>MGEEQLIVNYSTTTTDITNNMRSIMRLSEIVWIWFFFTKINLKK</sequence>